<dbReference type="SUPFAM" id="SSF101898">
    <property type="entry name" value="NHL repeat"/>
    <property type="match status" value="1"/>
</dbReference>
<dbReference type="EMBL" id="PVGH01000045">
    <property type="protein sequence ID" value="PRF62077.1"/>
    <property type="molecule type" value="Genomic_DNA"/>
</dbReference>
<comment type="caution">
    <text evidence="5">The sequence shown here is derived from an EMBL/GenBank/DDBJ whole genome shotgun (WGS) entry which is preliminary data.</text>
</comment>
<dbReference type="InterPro" id="IPR001258">
    <property type="entry name" value="NHL_repeat"/>
</dbReference>
<evidence type="ECO:0000256" key="3">
    <source>
        <dbReference type="ARBA" id="ARBA00023180"/>
    </source>
</evidence>
<dbReference type="Pfam" id="PF01436">
    <property type="entry name" value="NHL"/>
    <property type="match status" value="1"/>
</dbReference>
<protein>
    <recommendedName>
        <fullName evidence="7">Peptidylglycine monooxygenase</fullName>
    </recommendedName>
</protein>
<dbReference type="Proteomes" id="UP000238982">
    <property type="component" value="Unassembled WGS sequence"/>
</dbReference>
<sequence length="283" mass="31863">MNREQTPEQAQYFVTDGLYRYRVVRPWQDCEVGVVSQVVLDSRGRALLLERSPAQLRVFSPDGRLERVFTHPLLTSGHGMYITAQDDLFVVTYDAHQVLHFDPNQELVKALGTFNEPHWEAPFNHPTDVAVGAEGDIYVADGYGNAQVHRFASDGSYLNGWGTPGISAGEFSTPHAIWVLPDERVLVVDRDNDRIQVFDRNGAVLDEWRGLVRPMDIWADPEGQRIYVTEQAPRITCLDSAGVVIGRARTFGIYPHGIWGAPDGSLYVAEQGYPHQIVKYERI</sequence>
<evidence type="ECO:0000313" key="6">
    <source>
        <dbReference type="Proteomes" id="UP000238982"/>
    </source>
</evidence>
<name>A0A228EAU4_9BURK</name>
<dbReference type="PANTHER" id="PTHR10680:SF38">
    <property type="entry name" value="BLL1368 PROTEIN"/>
    <property type="match status" value="1"/>
</dbReference>
<dbReference type="InterPro" id="IPR011042">
    <property type="entry name" value="6-blade_b-propeller_TolB-like"/>
</dbReference>
<keyword evidence="2" id="KW-0677">Repeat</keyword>
<reference evidence="5 6" key="1">
    <citation type="submission" date="2018-03" db="EMBL/GenBank/DDBJ databases">
        <authorList>
            <person name="Keele B.F."/>
        </authorList>
    </citation>
    <scope>NUCLEOTIDE SEQUENCE [LARGE SCALE GENOMIC DNA]</scope>
    <source>
        <strain evidence="5 6">AU19729</strain>
    </source>
</reference>
<dbReference type="PANTHER" id="PTHR10680">
    <property type="entry name" value="PEPTIDYL-GLYCINE ALPHA-AMIDATING MONOOXYGENASE"/>
    <property type="match status" value="1"/>
</dbReference>
<keyword evidence="3" id="KW-0325">Glycoprotein</keyword>
<evidence type="ECO:0008006" key="7">
    <source>
        <dbReference type="Google" id="ProtNLM"/>
    </source>
</evidence>
<gene>
    <name evidence="5" type="ORF">C6Q15_09930</name>
</gene>
<proteinExistence type="predicted"/>
<dbReference type="AlphaFoldDB" id="A0A228EAU4"/>
<evidence type="ECO:0000256" key="2">
    <source>
        <dbReference type="ARBA" id="ARBA00022737"/>
    </source>
</evidence>
<feature type="repeat" description="NHL" evidence="4">
    <location>
        <begin position="162"/>
        <end position="201"/>
    </location>
</feature>
<evidence type="ECO:0000256" key="1">
    <source>
        <dbReference type="ARBA" id="ARBA00022729"/>
    </source>
</evidence>
<evidence type="ECO:0000256" key="4">
    <source>
        <dbReference type="PROSITE-ProRule" id="PRU00504"/>
    </source>
</evidence>
<keyword evidence="1" id="KW-0732">Signal</keyword>
<dbReference type="KEGG" id="bmk:DM80_3982"/>
<dbReference type="RefSeq" id="WP_011881641.1">
    <property type="nucleotide sequence ID" value="NZ_CAJHDF010000031.1"/>
</dbReference>
<evidence type="ECO:0000313" key="5">
    <source>
        <dbReference type="EMBL" id="PRF62077.1"/>
    </source>
</evidence>
<dbReference type="Gene3D" id="2.120.10.30">
    <property type="entry name" value="TolB, C-terminal domain"/>
    <property type="match status" value="1"/>
</dbReference>
<dbReference type="PROSITE" id="PS51125">
    <property type="entry name" value="NHL"/>
    <property type="match status" value="2"/>
</dbReference>
<accession>A0A228EAU4</accession>
<organism evidence="5 6">
    <name type="scientific">Burkholderia multivorans</name>
    <dbReference type="NCBI Taxonomy" id="87883"/>
    <lineage>
        <taxon>Bacteria</taxon>
        <taxon>Pseudomonadati</taxon>
        <taxon>Pseudomonadota</taxon>
        <taxon>Betaproteobacteria</taxon>
        <taxon>Burkholderiales</taxon>
        <taxon>Burkholderiaceae</taxon>
        <taxon>Burkholderia</taxon>
        <taxon>Burkholderia cepacia complex</taxon>
    </lineage>
</organism>
<feature type="repeat" description="NHL" evidence="4">
    <location>
        <begin position="122"/>
        <end position="154"/>
    </location>
</feature>